<comment type="subcellular location">
    <subcellularLocation>
        <location evidence="1">Secreted</location>
    </subcellularLocation>
</comment>
<evidence type="ECO:0000256" key="10">
    <source>
        <dbReference type="ARBA" id="ARBA00023326"/>
    </source>
</evidence>
<evidence type="ECO:0000256" key="13">
    <source>
        <dbReference type="ARBA" id="ARBA00038935"/>
    </source>
</evidence>
<dbReference type="InterPro" id="IPR017853">
    <property type="entry name" value="GH"/>
</dbReference>
<dbReference type="GO" id="GO:0009986">
    <property type="term" value="C:cell surface"/>
    <property type="evidence" value="ECO:0007669"/>
    <property type="project" value="TreeGrafter"/>
</dbReference>
<evidence type="ECO:0000256" key="14">
    <source>
        <dbReference type="ARBA" id="ARBA00041472"/>
    </source>
</evidence>
<keyword evidence="9" id="KW-0961">Cell wall biogenesis/degradation</keyword>
<evidence type="ECO:0000256" key="3">
    <source>
        <dbReference type="ARBA" id="ARBA00022525"/>
    </source>
</evidence>
<dbReference type="Proteomes" id="UP001301769">
    <property type="component" value="Unassembled WGS sequence"/>
</dbReference>
<comment type="similarity">
    <text evidence="2 17">Belongs to the glycosyl hydrolase 5 (cellulase A) family.</text>
</comment>
<name>A0AAN7B3L4_9PEZI</name>
<dbReference type="InterPro" id="IPR050386">
    <property type="entry name" value="Glycosyl_hydrolase_5"/>
</dbReference>
<dbReference type="PANTHER" id="PTHR31297">
    <property type="entry name" value="GLUCAN ENDO-1,6-BETA-GLUCOSIDASE B"/>
    <property type="match status" value="1"/>
</dbReference>
<evidence type="ECO:0000259" key="19">
    <source>
        <dbReference type="Pfam" id="PF00150"/>
    </source>
</evidence>
<keyword evidence="10" id="KW-0624">Polysaccharide degradation</keyword>
<keyword evidence="3" id="KW-0964">Secreted</keyword>
<evidence type="ECO:0000256" key="8">
    <source>
        <dbReference type="ARBA" id="ARBA00023295"/>
    </source>
</evidence>
<feature type="chain" id="PRO_5042922702" description="glucan endo-1,6-beta-glucosidase" evidence="18">
    <location>
        <begin position="22"/>
        <end position="439"/>
    </location>
</feature>
<comment type="function">
    <text evidence="12">Beta-glucanases participate in the metabolism of beta-glucan, the main structural component of the cell wall. Acts on lutean, pustulan and 1,6-oligo-beta-D-glucosides.</text>
</comment>
<evidence type="ECO:0000256" key="16">
    <source>
        <dbReference type="ARBA" id="ARBA00043257"/>
    </source>
</evidence>
<reference evidence="20" key="1">
    <citation type="journal article" date="2023" name="Mol. Phylogenet. Evol.">
        <title>Genome-scale phylogeny and comparative genomics of the fungal order Sordariales.</title>
        <authorList>
            <person name="Hensen N."/>
            <person name="Bonometti L."/>
            <person name="Westerberg I."/>
            <person name="Brannstrom I.O."/>
            <person name="Guillou S."/>
            <person name="Cros-Aarteil S."/>
            <person name="Calhoun S."/>
            <person name="Haridas S."/>
            <person name="Kuo A."/>
            <person name="Mondo S."/>
            <person name="Pangilinan J."/>
            <person name="Riley R."/>
            <person name="LaButti K."/>
            <person name="Andreopoulos B."/>
            <person name="Lipzen A."/>
            <person name="Chen C."/>
            <person name="Yan M."/>
            <person name="Daum C."/>
            <person name="Ng V."/>
            <person name="Clum A."/>
            <person name="Steindorff A."/>
            <person name="Ohm R.A."/>
            <person name="Martin F."/>
            <person name="Silar P."/>
            <person name="Natvig D.O."/>
            <person name="Lalanne C."/>
            <person name="Gautier V."/>
            <person name="Ament-Velasquez S.L."/>
            <person name="Kruys A."/>
            <person name="Hutchinson M.I."/>
            <person name="Powell A.J."/>
            <person name="Barry K."/>
            <person name="Miller A.N."/>
            <person name="Grigoriev I.V."/>
            <person name="Debuchy R."/>
            <person name="Gladieux P."/>
            <person name="Hiltunen Thoren M."/>
            <person name="Johannesson H."/>
        </authorList>
    </citation>
    <scope>NUCLEOTIDE SEQUENCE</scope>
    <source>
        <strain evidence="20">PSN293</strain>
    </source>
</reference>
<keyword evidence="7" id="KW-0119">Carbohydrate metabolism</keyword>
<evidence type="ECO:0000313" key="20">
    <source>
        <dbReference type="EMBL" id="KAK4209034.1"/>
    </source>
</evidence>
<dbReference type="SUPFAM" id="SSF51445">
    <property type="entry name" value="(Trans)glycosidases"/>
    <property type="match status" value="1"/>
</dbReference>
<keyword evidence="4 18" id="KW-0732">Signal</keyword>
<protein>
    <recommendedName>
        <fullName evidence="13">glucan endo-1,6-beta-glucosidase</fullName>
        <ecNumber evidence="13">3.2.1.75</ecNumber>
    </recommendedName>
    <alternativeName>
        <fullName evidence="15">Beta-1,6-glucanase B</fullName>
    </alternativeName>
    <alternativeName>
        <fullName evidence="14">Endo-1,6-beta-D-glucanase B</fullName>
    </alternativeName>
    <alternativeName>
        <fullName evidence="16">Endo-1,6-beta-glucanase B</fullName>
    </alternativeName>
</protein>
<evidence type="ECO:0000256" key="17">
    <source>
        <dbReference type="RuleBase" id="RU361153"/>
    </source>
</evidence>
<dbReference type="EC" id="3.2.1.75" evidence="13"/>
<dbReference type="Pfam" id="PF00150">
    <property type="entry name" value="Cellulase"/>
    <property type="match status" value="1"/>
</dbReference>
<comment type="caution">
    <text evidence="20">The sequence shown here is derived from an EMBL/GenBank/DDBJ whole genome shotgun (WGS) entry which is preliminary data.</text>
</comment>
<keyword evidence="8 17" id="KW-0326">Glycosidase</keyword>
<dbReference type="AlphaFoldDB" id="A0AAN7B3L4"/>
<proteinExistence type="inferred from homology"/>
<accession>A0AAN7B3L4</accession>
<evidence type="ECO:0000256" key="15">
    <source>
        <dbReference type="ARBA" id="ARBA00042025"/>
    </source>
</evidence>
<evidence type="ECO:0000256" key="18">
    <source>
        <dbReference type="SAM" id="SignalP"/>
    </source>
</evidence>
<evidence type="ECO:0000256" key="12">
    <source>
        <dbReference type="ARBA" id="ARBA00037628"/>
    </source>
</evidence>
<sequence>MRFSSSTIWATTLASVGLVNAWLPHQDLQAFNVTARYEKVGKRWTKLPQGITKIRGVNFGGWLVSEPWMMCNEWTANMGCGTSCSNSAVSEFDCMLTNYRNNRAAGNAAFARHWQTWITPATVQSVHDVGLNTIRIPIGYWSYVDIVDKASEPFADPGPMLAALDAVIAKCAELGMYVIIDLHGAPGGQQENPFTGQNPKPAGFYNSYNFDRATKWLSWMTRRIHTTPAYRASVGMIEVLNEPVSRRDSNYPAPGQVPGLTDTFYPSALRAIRDVENSLGISQDKKLHIQFMDKKWDAGNPRSTSTVANDPLTAFDDHNYIGFVPPPGQRADQRRLMELACTDHRQEAGEDFKITGEWSLTCDVDWKSDDGRAFFKKWFTAQQQIYEEPGMSGWVFWSWKTELEDPRWTYSYLTYLGLVPTNAAALQQNVYQSVCSPWR</sequence>
<dbReference type="GO" id="GO:0004338">
    <property type="term" value="F:glucan exo-1,3-beta-glucosidase activity"/>
    <property type="evidence" value="ECO:0007669"/>
    <property type="project" value="TreeGrafter"/>
</dbReference>
<keyword evidence="21" id="KW-1185">Reference proteome</keyword>
<dbReference type="GO" id="GO:0009251">
    <property type="term" value="P:glucan catabolic process"/>
    <property type="evidence" value="ECO:0007669"/>
    <property type="project" value="TreeGrafter"/>
</dbReference>
<gene>
    <name evidence="20" type="ORF">QBC37DRAFT_324675</name>
</gene>
<feature type="domain" description="Glycoside hydrolase family 5" evidence="19">
    <location>
        <begin position="110"/>
        <end position="322"/>
    </location>
</feature>
<evidence type="ECO:0000256" key="9">
    <source>
        <dbReference type="ARBA" id="ARBA00023316"/>
    </source>
</evidence>
<dbReference type="GO" id="GO:0046557">
    <property type="term" value="F:glucan endo-1,6-beta-glucosidase activity"/>
    <property type="evidence" value="ECO:0007669"/>
    <property type="project" value="UniProtKB-EC"/>
</dbReference>
<evidence type="ECO:0000313" key="21">
    <source>
        <dbReference type="Proteomes" id="UP001301769"/>
    </source>
</evidence>
<evidence type="ECO:0000256" key="2">
    <source>
        <dbReference type="ARBA" id="ARBA00005641"/>
    </source>
</evidence>
<evidence type="ECO:0000256" key="6">
    <source>
        <dbReference type="ARBA" id="ARBA00023180"/>
    </source>
</evidence>
<dbReference type="PANTHER" id="PTHR31297:SF39">
    <property type="entry name" value="GLUCAN ENDO-1,6-BETA-GLUCOSIDASE B"/>
    <property type="match status" value="1"/>
</dbReference>
<dbReference type="GO" id="GO:0071555">
    <property type="term" value="P:cell wall organization"/>
    <property type="evidence" value="ECO:0007669"/>
    <property type="project" value="UniProtKB-KW"/>
</dbReference>
<reference evidence="20" key="2">
    <citation type="submission" date="2023-05" db="EMBL/GenBank/DDBJ databases">
        <authorList>
            <consortium name="Lawrence Berkeley National Laboratory"/>
            <person name="Steindorff A."/>
            <person name="Hensen N."/>
            <person name="Bonometti L."/>
            <person name="Westerberg I."/>
            <person name="Brannstrom I.O."/>
            <person name="Guillou S."/>
            <person name="Cros-Aarteil S."/>
            <person name="Calhoun S."/>
            <person name="Haridas S."/>
            <person name="Kuo A."/>
            <person name="Mondo S."/>
            <person name="Pangilinan J."/>
            <person name="Riley R."/>
            <person name="Labutti K."/>
            <person name="Andreopoulos B."/>
            <person name="Lipzen A."/>
            <person name="Chen C."/>
            <person name="Yanf M."/>
            <person name="Daum C."/>
            <person name="Ng V."/>
            <person name="Clum A."/>
            <person name="Ohm R."/>
            <person name="Martin F."/>
            <person name="Silar P."/>
            <person name="Natvig D."/>
            <person name="Lalanne C."/>
            <person name="Gautier V."/>
            <person name="Ament-Velasquez S.L."/>
            <person name="Kruys A."/>
            <person name="Hutchinson M.I."/>
            <person name="Powell A.J."/>
            <person name="Barry K."/>
            <person name="Miller A.N."/>
            <person name="Grigoriev I.V."/>
            <person name="Debuchy R."/>
            <person name="Gladieux P."/>
            <person name="Thoren M.H."/>
            <person name="Johannesson H."/>
        </authorList>
    </citation>
    <scope>NUCLEOTIDE SEQUENCE</scope>
    <source>
        <strain evidence="20">PSN293</strain>
    </source>
</reference>
<dbReference type="GO" id="GO:0005576">
    <property type="term" value="C:extracellular region"/>
    <property type="evidence" value="ECO:0007669"/>
    <property type="project" value="UniProtKB-SubCell"/>
</dbReference>
<evidence type="ECO:0000256" key="7">
    <source>
        <dbReference type="ARBA" id="ARBA00023277"/>
    </source>
</evidence>
<keyword evidence="5 17" id="KW-0378">Hydrolase</keyword>
<comment type="catalytic activity">
    <reaction evidence="11">
        <text>Random hydrolysis of (1-&gt;6)-linkages in (1-&gt;6)-beta-D-glucans.</text>
        <dbReference type="EC" id="3.2.1.75"/>
    </reaction>
</comment>
<feature type="signal peptide" evidence="18">
    <location>
        <begin position="1"/>
        <end position="21"/>
    </location>
</feature>
<dbReference type="EMBL" id="MU858219">
    <property type="protein sequence ID" value="KAK4209034.1"/>
    <property type="molecule type" value="Genomic_DNA"/>
</dbReference>
<evidence type="ECO:0000256" key="1">
    <source>
        <dbReference type="ARBA" id="ARBA00004613"/>
    </source>
</evidence>
<evidence type="ECO:0000256" key="4">
    <source>
        <dbReference type="ARBA" id="ARBA00022729"/>
    </source>
</evidence>
<keyword evidence="6" id="KW-0325">Glycoprotein</keyword>
<organism evidence="20 21">
    <name type="scientific">Rhypophila decipiens</name>
    <dbReference type="NCBI Taxonomy" id="261697"/>
    <lineage>
        <taxon>Eukaryota</taxon>
        <taxon>Fungi</taxon>
        <taxon>Dikarya</taxon>
        <taxon>Ascomycota</taxon>
        <taxon>Pezizomycotina</taxon>
        <taxon>Sordariomycetes</taxon>
        <taxon>Sordariomycetidae</taxon>
        <taxon>Sordariales</taxon>
        <taxon>Naviculisporaceae</taxon>
        <taxon>Rhypophila</taxon>
    </lineage>
</organism>
<evidence type="ECO:0000256" key="5">
    <source>
        <dbReference type="ARBA" id="ARBA00022801"/>
    </source>
</evidence>
<dbReference type="InterPro" id="IPR001547">
    <property type="entry name" value="Glyco_hydro_5"/>
</dbReference>
<dbReference type="Gene3D" id="3.20.20.80">
    <property type="entry name" value="Glycosidases"/>
    <property type="match status" value="1"/>
</dbReference>
<evidence type="ECO:0000256" key="11">
    <source>
        <dbReference type="ARBA" id="ARBA00036633"/>
    </source>
</evidence>